<evidence type="ECO:0000256" key="8">
    <source>
        <dbReference type="PROSITE-ProRule" id="PRU01360"/>
    </source>
</evidence>
<keyword evidence="12" id="KW-0675">Receptor</keyword>
<dbReference type="NCBIfam" id="TIGR01785">
    <property type="entry name" value="TonB-hemin"/>
    <property type="match status" value="1"/>
</dbReference>
<dbReference type="InterPro" id="IPR036942">
    <property type="entry name" value="Beta-barrel_TonB_sf"/>
</dbReference>
<dbReference type="GO" id="GO:0044718">
    <property type="term" value="P:siderophore transmembrane transport"/>
    <property type="evidence" value="ECO:0007669"/>
    <property type="project" value="TreeGrafter"/>
</dbReference>
<dbReference type="InterPro" id="IPR000531">
    <property type="entry name" value="Beta-barrel_TonB"/>
</dbReference>
<dbReference type="PANTHER" id="PTHR30069:SF56">
    <property type="entry name" value="TONB-DEPENDENT HEME RECEPTOR A"/>
    <property type="match status" value="1"/>
</dbReference>
<dbReference type="STRING" id="391626.OAN307_c44900"/>
<accession>M9RDL2</accession>
<organism evidence="12 13">
    <name type="scientific">Octadecabacter antarcticus 307</name>
    <dbReference type="NCBI Taxonomy" id="391626"/>
    <lineage>
        <taxon>Bacteria</taxon>
        <taxon>Pseudomonadati</taxon>
        <taxon>Pseudomonadota</taxon>
        <taxon>Alphaproteobacteria</taxon>
        <taxon>Rhodobacterales</taxon>
        <taxon>Roseobacteraceae</taxon>
        <taxon>Octadecabacter</taxon>
    </lineage>
</organism>
<dbReference type="AlphaFoldDB" id="M9RDL2"/>
<comment type="subcellular location">
    <subcellularLocation>
        <location evidence="1 8">Cell outer membrane</location>
        <topology evidence="1 8">Multi-pass membrane protein</topology>
    </subcellularLocation>
</comment>
<dbReference type="Gene3D" id="2.170.130.10">
    <property type="entry name" value="TonB-dependent receptor, plug domain"/>
    <property type="match status" value="1"/>
</dbReference>
<dbReference type="GO" id="GO:0015232">
    <property type="term" value="F:heme transmembrane transporter activity"/>
    <property type="evidence" value="ECO:0007669"/>
    <property type="project" value="InterPro"/>
</dbReference>
<comment type="similarity">
    <text evidence="8 9">Belongs to the TonB-dependent receptor family.</text>
</comment>
<dbReference type="InterPro" id="IPR039426">
    <property type="entry name" value="TonB-dep_rcpt-like"/>
</dbReference>
<dbReference type="InterPro" id="IPR011276">
    <property type="entry name" value="TonB_haem/Hb_rcpt"/>
</dbReference>
<dbReference type="eggNOG" id="COG4771">
    <property type="taxonomic scope" value="Bacteria"/>
</dbReference>
<dbReference type="SUPFAM" id="SSF56935">
    <property type="entry name" value="Porins"/>
    <property type="match status" value="1"/>
</dbReference>
<keyword evidence="4 8" id="KW-0812">Transmembrane</keyword>
<keyword evidence="7 8" id="KW-0998">Cell outer membrane</keyword>
<keyword evidence="13" id="KW-1185">Reference proteome</keyword>
<dbReference type="Proteomes" id="UP000005307">
    <property type="component" value="Chromosome"/>
</dbReference>
<evidence type="ECO:0000256" key="5">
    <source>
        <dbReference type="ARBA" id="ARBA00023077"/>
    </source>
</evidence>
<evidence type="ECO:0000256" key="9">
    <source>
        <dbReference type="RuleBase" id="RU003357"/>
    </source>
</evidence>
<keyword evidence="3 8" id="KW-1134">Transmembrane beta strand</keyword>
<keyword evidence="6 8" id="KW-0472">Membrane</keyword>
<evidence type="ECO:0000259" key="10">
    <source>
        <dbReference type="Pfam" id="PF00593"/>
    </source>
</evidence>
<dbReference type="EMBL" id="CP003740">
    <property type="protein sequence ID" value="AGI69848.1"/>
    <property type="molecule type" value="Genomic_DNA"/>
</dbReference>
<reference evidence="12 13" key="1">
    <citation type="journal article" date="2013" name="PLoS ONE">
        <title>Poles Apart: Arctic and Antarctic Octadecabacter strains Share High Genome Plasticity and a New Type of Xanthorhodopsin.</title>
        <authorList>
            <person name="Vollmers J."/>
            <person name="Voget S."/>
            <person name="Dietrich S."/>
            <person name="Gollnow K."/>
            <person name="Smits M."/>
            <person name="Meyer K."/>
            <person name="Brinkhoff T."/>
            <person name="Simon M."/>
            <person name="Daniel R."/>
        </authorList>
    </citation>
    <scope>NUCLEOTIDE SEQUENCE [LARGE SCALE GENOMIC DNA]</scope>
    <source>
        <strain evidence="12 13">307</strain>
    </source>
</reference>
<sequence>MTAIPALAQDFTEIGTPLGRIVLGVGGDGNVAIDTPQAVTVITKEEIDRENATTLGELFDVVPGVQVTGSERIAGESFNIRGIGSFDQSSESRIIVTVDGATKFYEQYRLGSFFGDPALFRRVEVLRGPASSTLYGSGALGGVVVVETKDASDFLINTDTAIQTRLSYGNNNDEIKSSVIFATRPSDNFETLVSLSYRQAGDYTTGDGSVVASEFDAISGLLKSRLTFGDDNPQALTFSYSRGESDLDDTQLSQTNSSAFFGTVDRNLVDQTLAIRYENPMLGNNLIDLDVVLSYSDTQNEQSNPSLGFLCAIGNFEVLCPSEYGYETASLKVENVSEITGDNYVAYITAGVQLSYQERSAQNSLGTPSFHPEGTDEKVGIYVQGEFIFNDSLTLIPGLRVDQVNLTPADGTTLAESSETSFSPKLALHYEIDDTFSVFGSVSRTERAPTLDELFSSDADEPNTPNLVSETATSVELGLSASYAGLLTSDDVLDFKVTTFYSEIDNLISRDSTAATPFYNQVDASKIYGAEVEVAYQSDAMFARAAYSDVRGEDSATGVILSSIPARSLNLTIGGQNQDLGLRYGWQGNLVDGIEYAATEFSGYAVHDLFVDWSPQQGAMEGFNVGFRVNNVLDRQYQNSLAGDAGKGRSYEISLTRGFEF</sequence>
<dbReference type="Gene3D" id="2.40.170.20">
    <property type="entry name" value="TonB-dependent receptor, beta-barrel domain"/>
    <property type="match status" value="1"/>
</dbReference>
<dbReference type="HOGENOM" id="CLU_008287_19_3_5"/>
<evidence type="ECO:0000313" key="12">
    <source>
        <dbReference type="EMBL" id="AGI69848.1"/>
    </source>
</evidence>
<feature type="domain" description="TonB-dependent receptor plug" evidence="11">
    <location>
        <begin position="33"/>
        <end position="143"/>
    </location>
</feature>
<protein>
    <submittedName>
        <fullName evidence="12">Hemin receptor</fullName>
    </submittedName>
</protein>
<evidence type="ECO:0000256" key="3">
    <source>
        <dbReference type="ARBA" id="ARBA00022452"/>
    </source>
</evidence>
<dbReference type="GO" id="GO:0015344">
    <property type="term" value="F:siderophore uptake transmembrane transporter activity"/>
    <property type="evidence" value="ECO:0007669"/>
    <property type="project" value="TreeGrafter"/>
</dbReference>
<name>M9RDL2_9RHOB</name>
<evidence type="ECO:0000256" key="7">
    <source>
        <dbReference type="ARBA" id="ARBA00023237"/>
    </source>
</evidence>
<evidence type="ECO:0000313" key="13">
    <source>
        <dbReference type="Proteomes" id="UP000005307"/>
    </source>
</evidence>
<dbReference type="Pfam" id="PF00593">
    <property type="entry name" value="TonB_dep_Rec_b-barrel"/>
    <property type="match status" value="1"/>
</dbReference>
<evidence type="ECO:0000256" key="1">
    <source>
        <dbReference type="ARBA" id="ARBA00004571"/>
    </source>
</evidence>
<dbReference type="InterPro" id="IPR037066">
    <property type="entry name" value="Plug_dom_sf"/>
</dbReference>
<feature type="domain" description="TonB-dependent receptor-like beta-barrel" evidence="10">
    <location>
        <begin position="228"/>
        <end position="632"/>
    </location>
</feature>
<proteinExistence type="inferred from homology"/>
<evidence type="ECO:0000256" key="4">
    <source>
        <dbReference type="ARBA" id="ARBA00022692"/>
    </source>
</evidence>
<dbReference type="CDD" id="cd01347">
    <property type="entry name" value="ligand_gated_channel"/>
    <property type="match status" value="1"/>
</dbReference>
<dbReference type="GO" id="GO:0009279">
    <property type="term" value="C:cell outer membrane"/>
    <property type="evidence" value="ECO:0007669"/>
    <property type="project" value="UniProtKB-SubCell"/>
</dbReference>
<evidence type="ECO:0000256" key="6">
    <source>
        <dbReference type="ARBA" id="ARBA00023136"/>
    </source>
</evidence>
<dbReference type="Pfam" id="PF07715">
    <property type="entry name" value="Plug"/>
    <property type="match status" value="1"/>
</dbReference>
<evidence type="ECO:0000259" key="11">
    <source>
        <dbReference type="Pfam" id="PF07715"/>
    </source>
</evidence>
<dbReference type="PROSITE" id="PS52016">
    <property type="entry name" value="TONB_DEPENDENT_REC_3"/>
    <property type="match status" value="1"/>
</dbReference>
<dbReference type="InterPro" id="IPR012910">
    <property type="entry name" value="Plug_dom"/>
</dbReference>
<keyword evidence="2 8" id="KW-0813">Transport</keyword>
<dbReference type="PANTHER" id="PTHR30069">
    <property type="entry name" value="TONB-DEPENDENT OUTER MEMBRANE RECEPTOR"/>
    <property type="match status" value="1"/>
</dbReference>
<keyword evidence="5 9" id="KW-0798">TonB box</keyword>
<gene>
    <name evidence="12" type="primary">hmuR</name>
    <name evidence="12" type="ORF">OAN307_c44900</name>
</gene>
<evidence type="ECO:0000256" key="2">
    <source>
        <dbReference type="ARBA" id="ARBA00022448"/>
    </source>
</evidence>
<dbReference type="KEGG" id="oat:OAN307_c44900"/>